<feature type="transmembrane region" description="Helical" evidence="8">
    <location>
        <begin position="307"/>
        <end position="325"/>
    </location>
</feature>
<feature type="transmembrane region" description="Helical" evidence="8">
    <location>
        <begin position="337"/>
        <end position="358"/>
    </location>
</feature>
<keyword evidence="3" id="KW-0813">Transport</keyword>
<comment type="similarity">
    <text evidence="2">Belongs to the amino acid-polyamine-organocation (APC) superfamily. Spore germination protein (SGP) (TC 2.A.3.9) family.</text>
</comment>
<feature type="transmembrane region" description="Helical" evidence="8">
    <location>
        <begin position="46"/>
        <end position="64"/>
    </location>
</feature>
<evidence type="ECO:0000256" key="3">
    <source>
        <dbReference type="ARBA" id="ARBA00022448"/>
    </source>
</evidence>
<dbReference type="PANTHER" id="PTHR34975">
    <property type="entry name" value="SPORE GERMINATION PROTEIN A2"/>
    <property type="match status" value="1"/>
</dbReference>
<evidence type="ECO:0000313" key="10">
    <source>
        <dbReference type="Proteomes" id="UP000281915"/>
    </source>
</evidence>
<feature type="transmembrane region" description="Helical" evidence="8">
    <location>
        <begin position="147"/>
        <end position="169"/>
    </location>
</feature>
<dbReference type="EMBL" id="RHHT01000026">
    <property type="protein sequence ID" value="RNB78233.1"/>
    <property type="molecule type" value="Genomic_DNA"/>
</dbReference>
<evidence type="ECO:0000256" key="6">
    <source>
        <dbReference type="ARBA" id="ARBA00022989"/>
    </source>
</evidence>
<dbReference type="PANTHER" id="PTHR34975:SF2">
    <property type="entry name" value="SPORE GERMINATION PROTEIN A2"/>
    <property type="match status" value="1"/>
</dbReference>
<feature type="transmembrane region" description="Helical" evidence="8">
    <location>
        <begin position="91"/>
        <end position="112"/>
    </location>
</feature>
<keyword evidence="6 8" id="KW-1133">Transmembrane helix</keyword>
<accession>A0A3M8CRC5</accession>
<feature type="transmembrane region" description="Helical" evidence="8">
    <location>
        <begin position="118"/>
        <end position="140"/>
    </location>
</feature>
<keyword evidence="7 8" id="KW-0472">Membrane</keyword>
<dbReference type="RefSeq" id="WP_122913567.1">
    <property type="nucleotide sequence ID" value="NZ_RHHT01000026.1"/>
</dbReference>
<dbReference type="Proteomes" id="UP000281915">
    <property type="component" value="Unassembled WGS sequence"/>
</dbReference>
<dbReference type="NCBIfam" id="TIGR00912">
    <property type="entry name" value="2A0309"/>
    <property type="match status" value="1"/>
</dbReference>
<name>A0A3M8CRC5_9BACL</name>
<dbReference type="GO" id="GO:0009847">
    <property type="term" value="P:spore germination"/>
    <property type="evidence" value="ECO:0007669"/>
    <property type="project" value="InterPro"/>
</dbReference>
<keyword evidence="4" id="KW-0309">Germination</keyword>
<proteinExistence type="inferred from homology"/>
<gene>
    <name evidence="9" type="ORF">EDM58_12055</name>
</gene>
<dbReference type="InterPro" id="IPR004761">
    <property type="entry name" value="Spore_GerAB"/>
</dbReference>
<feature type="transmembrane region" description="Helical" evidence="8">
    <location>
        <begin position="195"/>
        <end position="212"/>
    </location>
</feature>
<feature type="transmembrane region" description="Helical" evidence="8">
    <location>
        <begin position="224"/>
        <end position="244"/>
    </location>
</feature>
<evidence type="ECO:0000256" key="8">
    <source>
        <dbReference type="SAM" id="Phobius"/>
    </source>
</evidence>
<dbReference type="Gene3D" id="1.20.1740.10">
    <property type="entry name" value="Amino acid/polyamine transporter I"/>
    <property type="match status" value="1"/>
</dbReference>
<evidence type="ECO:0000256" key="5">
    <source>
        <dbReference type="ARBA" id="ARBA00022692"/>
    </source>
</evidence>
<comment type="caution">
    <text evidence="9">The sequence shown here is derived from an EMBL/GenBank/DDBJ whole genome shotgun (WGS) entry which is preliminary data.</text>
</comment>
<organism evidence="9 10">
    <name type="scientific">Brevibacillus panacihumi</name>
    <dbReference type="NCBI Taxonomy" id="497735"/>
    <lineage>
        <taxon>Bacteria</taxon>
        <taxon>Bacillati</taxon>
        <taxon>Bacillota</taxon>
        <taxon>Bacilli</taxon>
        <taxon>Bacillales</taxon>
        <taxon>Paenibacillaceae</taxon>
        <taxon>Brevibacillus</taxon>
    </lineage>
</organism>
<evidence type="ECO:0000313" key="9">
    <source>
        <dbReference type="EMBL" id="RNB78233.1"/>
    </source>
</evidence>
<protein>
    <submittedName>
        <fullName evidence="9">Spore gernimation protein</fullName>
    </submittedName>
</protein>
<evidence type="ECO:0000256" key="4">
    <source>
        <dbReference type="ARBA" id="ARBA00022544"/>
    </source>
</evidence>
<feature type="transmembrane region" description="Helical" evidence="8">
    <location>
        <begin position="273"/>
        <end position="295"/>
    </location>
</feature>
<sequence length="376" mass="43628">MQVNVFPKATNQIPAYLFFFLIYSNQVGVGVLGFERVIVRETGYDAWISVILGGLAVHLVMWLIGRTLKRYPSSDLYGINHDVFGKRIGSLFNYGYMLYFVLVTIMIMRDYIEVLQTWMFTEITTWIVAAIILGLALYTILGGIRVITGYVFISFIMTIWLISFLYFPFQHARWSYLFPVADSTILELLEGARRMSLSLIGFEILYMLYPFAQNKEKARVFAQYGVLFTNLVYLILIILALTFFSSLQLQKTTWATLTVQQMVHLPFIERFEMIIVSVWLFVIMPNVMLFTWSVARGFKRMHQWSHLKSTLIVLLAVFLGTLPMITREQVSAYTSLISQIGFFASFIYPIFLYLCVVIKDSWRRRGMEEVPHDTGE</sequence>
<reference evidence="9 10" key="1">
    <citation type="submission" date="2018-10" db="EMBL/GenBank/DDBJ databases">
        <title>Phylogenomics of Brevibacillus.</title>
        <authorList>
            <person name="Dunlap C."/>
        </authorList>
    </citation>
    <scope>NUCLEOTIDE SEQUENCE [LARGE SCALE GENOMIC DNA]</scope>
    <source>
        <strain evidence="9 10">JCM 15085</strain>
    </source>
</reference>
<evidence type="ECO:0000256" key="1">
    <source>
        <dbReference type="ARBA" id="ARBA00004141"/>
    </source>
</evidence>
<keyword evidence="5 8" id="KW-0812">Transmembrane</keyword>
<evidence type="ECO:0000256" key="7">
    <source>
        <dbReference type="ARBA" id="ARBA00023136"/>
    </source>
</evidence>
<evidence type="ECO:0000256" key="2">
    <source>
        <dbReference type="ARBA" id="ARBA00007998"/>
    </source>
</evidence>
<dbReference type="Pfam" id="PF03845">
    <property type="entry name" value="Spore_permease"/>
    <property type="match status" value="1"/>
</dbReference>
<comment type="subcellular location">
    <subcellularLocation>
        <location evidence="1">Membrane</location>
        <topology evidence="1">Multi-pass membrane protein</topology>
    </subcellularLocation>
</comment>
<feature type="transmembrane region" description="Helical" evidence="8">
    <location>
        <begin position="15"/>
        <end position="34"/>
    </location>
</feature>
<dbReference type="GO" id="GO:0016020">
    <property type="term" value="C:membrane"/>
    <property type="evidence" value="ECO:0007669"/>
    <property type="project" value="UniProtKB-SubCell"/>
</dbReference>
<dbReference type="AlphaFoldDB" id="A0A3M8CRC5"/>